<gene>
    <name evidence="3" type="ORF">IAC06_05940</name>
</gene>
<dbReference type="GO" id="GO:0016491">
    <property type="term" value="F:oxidoreductase activity"/>
    <property type="evidence" value="ECO:0007669"/>
    <property type="project" value="InterPro"/>
</dbReference>
<keyword evidence="1" id="KW-0732">Signal</keyword>
<dbReference type="Gene3D" id="3.40.30.10">
    <property type="entry name" value="Glutaredoxin"/>
    <property type="match status" value="1"/>
</dbReference>
<dbReference type="InterPro" id="IPR036249">
    <property type="entry name" value="Thioredoxin-like_sf"/>
</dbReference>
<dbReference type="InterPro" id="IPR013766">
    <property type="entry name" value="Thioredoxin_domain"/>
</dbReference>
<accession>A0A9D9EQK5</accession>
<protein>
    <submittedName>
        <fullName evidence="3">TlpA family protein disulfide reductase</fullName>
    </submittedName>
</protein>
<dbReference type="InterPro" id="IPR000866">
    <property type="entry name" value="AhpC/TSA"/>
</dbReference>
<feature type="domain" description="Thioredoxin" evidence="2">
    <location>
        <begin position="312"/>
        <end position="468"/>
    </location>
</feature>
<evidence type="ECO:0000313" key="4">
    <source>
        <dbReference type="Proteomes" id="UP000823661"/>
    </source>
</evidence>
<dbReference type="SUPFAM" id="SSF52833">
    <property type="entry name" value="Thioredoxin-like"/>
    <property type="match status" value="1"/>
</dbReference>
<evidence type="ECO:0000256" key="1">
    <source>
        <dbReference type="SAM" id="SignalP"/>
    </source>
</evidence>
<proteinExistence type="predicted"/>
<comment type="caution">
    <text evidence="3">The sequence shown here is derived from an EMBL/GenBank/DDBJ whole genome shotgun (WGS) entry which is preliminary data.</text>
</comment>
<reference evidence="3" key="2">
    <citation type="journal article" date="2021" name="PeerJ">
        <title>Extensive microbial diversity within the chicken gut microbiome revealed by metagenomics and culture.</title>
        <authorList>
            <person name="Gilroy R."/>
            <person name="Ravi A."/>
            <person name="Getino M."/>
            <person name="Pursley I."/>
            <person name="Horton D.L."/>
            <person name="Alikhan N.F."/>
            <person name="Baker D."/>
            <person name="Gharbi K."/>
            <person name="Hall N."/>
            <person name="Watson M."/>
            <person name="Adriaenssens E.M."/>
            <person name="Foster-Nyarko E."/>
            <person name="Jarju S."/>
            <person name="Secka A."/>
            <person name="Antonio M."/>
            <person name="Oren A."/>
            <person name="Chaudhuri R.R."/>
            <person name="La Ragione R."/>
            <person name="Hildebrand F."/>
            <person name="Pallen M.J."/>
        </authorList>
    </citation>
    <scope>NUCLEOTIDE SEQUENCE</scope>
    <source>
        <strain evidence="3">B1-20833</strain>
    </source>
</reference>
<dbReference type="PANTHER" id="PTHR42852:SF13">
    <property type="entry name" value="PROTEIN DIPZ"/>
    <property type="match status" value="1"/>
</dbReference>
<dbReference type="PANTHER" id="PTHR42852">
    <property type="entry name" value="THIOL:DISULFIDE INTERCHANGE PROTEIN DSBE"/>
    <property type="match status" value="1"/>
</dbReference>
<dbReference type="AlphaFoldDB" id="A0A9D9EQK5"/>
<reference evidence="3" key="1">
    <citation type="submission" date="2020-10" db="EMBL/GenBank/DDBJ databases">
        <authorList>
            <person name="Gilroy R."/>
        </authorList>
    </citation>
    <scope>NUCLEOTIDE SEQUENCE</scope>
    <source>
        <strain evidence="3">B1-20833</strain>
    </source>
</reference>
<feature type="signal peptide" evidence="1">
    <location>
        <begin position="1"/>
        <end position="20"/>
    </location>
</feature>
<organism evidence="3 4">
    <name type="scientific">Candidatus Cryptobacteroides intestinavium</name>
    <dbReference type="NCBI Taxonomy" id="2840766"/>
    <lineage>
        <taxon>Bacteria</taxon>
        <taxon>Pseudomonadati</taxon>
        <taxon>Bacteroidota</taxon>
        <taxon>Bacteroidia</taxon>
        <taxon>Bacteroidales</taxon>
        <taxon>Candidatus Cryptobacteroides</taxon>
    </lineage>
</organism>
<feature type="chain" id="PRO_5039329102" evidence="1">
    <location>
        <begin position="21"/>
        <end position="469"/>
    </location>
</feature>
<sequence length="469" mass="52872">MKKIAVLALSLVWAVCPLMAQNEVETTEEKLAADYFSALYGDKDTVRAEFLKSELLEKYPRGAFARRLSAESVNGAADSVEYMARCDAFRRDFPISGWLEAPDGSGFVYMNFYRSYSQFLYQKGLWDKLRQVLPEMTYSMLADLYSHGPMFLIMKAPIDPKEYVDISEDIIRNMWEKKDCNPDMYGGGKIMPADGSMDYYLAVETEILQRSGRPAEAVECMDRADAAVRYNQYADGNESYIKALEELGRHDDAVTALFGATAVGRLTPELFSMLRNHYNSLDEKPAGTFDAYYESLKTETARENLRNDVMAGMVDVPYENFSLTSIGGKKVESAGFGPDDIVVLDFWATWCAPCIAALEGMQLAVDKYADDRNVHFYFICTQDEPDRKRVRNVWKRGGYRNMTVLFDENREGSEGHDKVYRSIIKGTSGIPQKAVLKDGRIRYIAEGYGGSPSGLMDEISAVIEILKAE</sequence>
<evidence type="ECO:0000259" key="2">
    <source>
        <dbReference type="PROSITE" id="PS51352"/>
    </source>
</evidence>
<dbReference type="EMBL" id="JADIMI010000059">
    <property type="protein sequence ID" value="MBO8452406.1"/>
    <property type="molecule type" value="Genomic_DNA"/>
</dbReference>
<dbReference type="Proteomes" id="UP000823661">
    <property type="component" value="Unassembled WGS sequence"/>
</dbReference>
<dbReference type="InterPro" id="IPR050553">
    <property type="entry name" value="Thioredoxin_ResA/DsbE_sf"/>
</dbReference>
<name>A0A9D9EQK5_9BACT</name>
<dbReference type="PROSITE" id="PS51352">
    <property type="entry name" value="THIOREDOXIN_2"/>
    <property type="match status" value="1"/>
</dbReference>
<dbReference type="GO" id="GO:0016209">
    <property type="term" value="F:antioxidant activity"/>
    <property type="evidence" value="ECO:0007669"/>
    <property type="project" value="InterPro"/>
</dbReference>
<dbReference type="CDD" id="cd02966">
    <property type="entry name" value="TlpA_like_family"/>
    <property type="match status" value="1"/>
</dbReference>
<evidence type="ECO:0000313" key="3">
    <source>
        <dbReference type="EMBL" id="MBO8452406.1"/>
    </source>
</evidence>
<dbReference type="Pfam" id="PF00578">
    <property type="entry name" value="AhpC-TSA"/>
    <property type="match status" value="1"/>
</dbReference>